<dbReference type="Proteomes" id="UP000798808">
    <property type="component" value="Unassembled WGS sequence"/>
</dbReference>
<dbReference type="RefSeq" id="WP_155171181.1">
    <property type="nucleotide sequence ID" value="NZ_BAAAFL010000008.1"/>
</dbReference>
<gene>
    <name evidence="1" type="ORF">E1163_09355</name>
</gene>
<reference evidence="1 2" key="1">
    <citation type="submission" date="2019-02" db="EMBL/GenBank/DDBJ databases">
        <authorList>
            <person name="Goldberg S.R."/>
            <person name="Haltli B.A."/>
            <person name="Correa H."/>
            <person name="Russell K.G."/>
        </authorList>
    </citation>
    <scope>NUCLEOTIDE SEQUENCE [LARGE SCALE GENOMIC DNA]</scope>
    <source>
        <strain evidence="1 2">JCM 16186</strain>
    </source>
</reference>
<evidence type="ECO:0000313" key="1">
    <source>
        <dbReference type="EMBL" id="MTI25146.1"/>
    </source>
</evidence>
<dbReference type="EMBL" id="SMLW01000488">
    <property type="protein sequence ID" value="MTI25146.1"/>
    <property type="molecule type" value="Genomic_DNA"/>
</dbReference>
<keyword evidence="2" id="KW-1185">Reference proteome</keyword>
<protein>
    <submittedName>
        <fullName evidence="1">Uncharacterized protein</fullName>
    </submittedName>
</protein>
<proteinExistence type="predicted"/>
<organism evidence="1 2">
    <name type="scientific">Fulvivirga kasyanovii</name>
    <dbReference type="NCBI Taxonomy" id="396812"/>
    <lineage>
        <taxon>Bacteria</taxon>
        <taxon>Pseudomonadati</taxon>
        <taxon>Bacteroidota</taxon>
        <taxon>Cytophagia</taxon>
        <taxon>Cytophagales</taxon>
        <taxon>Fulvivirgaceae</taxon>
        <taxon>Fulvivirga</taxon>
    </lineage>
</organism>
<evidence type="ECO:0000313" key="2">
    <source>
        <dbReference type="Proteomes" id="UP000798808"/>
    </source>
</evidence>
<comment type="caution">
    <text evidence="1">The sequence shown here is derived from an EMBL/GenBank/DDBJ whole genome shotgun (WGS) entry which is preliminary data.</text>
</comment>
<sequence>MKKKNFKLDTIKVSSFVTSIEGWDIRGGKSEVDPTSQSKPITTICPSDEGTKPLVCYHQSLLENCDGSIK</sequence>
<name>A0ABW9RMI1_9BACT</name>
<accession>A0ABW9RMI1</accession>